<organism evidence="1">
    <name type="scientific">Salmonella montevideo</name>
    <dbReference type="NCBI Taxonomy" id="115981"/>
    <lineage>
        <taxon>Bacteria</taxon>
        <taxon>Pseudomonadati</taxon>
        <taxon>Pseudomonadota</taxon>
        <taxon>Gammaproteobacteria</taxon>
        <taxon>Enterobacterales</taxon>
        <taxon>Enterobacteriaceae</taxon>
        <taxon>Salmonella</taxon>
    </lineage>
</organism>
<reference evidence="1" key="1">
    <citation type="submission" date="2018-07" db="EMBL/GenBank/DDBJ databases">
        <authorList>
            <consortium name="GenomeTrakr network: Whole genome sequencing for foodborne pathogen traceback"/>
        </authorList>
    </citation>
    <scope>NUCLEOTIDE SEQUENCE</scope>
    <source>
        <strain evidence="1">FSIS11811659</strain>
    </source>
</reference>
<gene>
    <name evidence="1" type="ORF">DT992_23325</name>
</gene>
<dbReference type="EMBL" id="AAKSJB010000074">
    <property type="protein sequence ID" value="ECV2335929.1"/>
    <property type="molecule type" value="Genomic_DNA"/>
</dbReference>
<comment type="caution">
    <text evidence="1">The sequence shown here is derived from an EMBL/GenBank/DDBJ whole genome shotgun (WGS) entry which is preliminary data.</text>
</comment>
<dbReference type="AlphaFoldDB" id="A0A608XB57"/>
<protein>
    <submittedName>
        <fullName evidence="1">Uncharacterized protein</fullName>
    </submittedName>
</protein>
<accession>A0A608XB57</accession>
<evidence type="ECO:0000313" key="1">
    <source>
        <dbReference type="EMBL" id="ECV2335929.1"/>
    </source>
</evidence>
<sequence>YIHTNNHQIKTHNPLIKNDNYRIYILSYLYSLYYKKPNRNKLKYFKYLCYMLFFKFHELHRIVSICSFVEVATYSYKLLS</sequence>
<feature type="non-terminal residue" evidence="1">
    <location>
        <position position="1"/>
    </location>
</feature>
<proteinExistence type="predicted"/>
<name>A0A608XB57_SALMO</name>